<gene>
    <name evidence="2" type="ORF">SAMN05421545_1223</name>
</gene>
<keyword evidence="1" id="KW-0472">Membrane</keyword>
<dbReference type="AlphaFoldDB" id="A0A1N6V425"/>
<feature type="transmembrane region" description="Helical" evidence="1">
    <location>
        <begin position="56"/>
        <end position="78"/>
    </location>
</feature>
<keyword evidence="1" id="KW-0812">Transmembrane</keyword>
<dbReference type="STRING" id="1077936.SAMN05421545_1223"/>
<dbReference type="EMBL" id="FTNM01000001">
    <property type="protein sequence ID" value="SIQ72615.1"/>
    <property type="molecule type" value="Genomic_DNA"/>
</dbReference>
<reference evidence="3" key="1">
    <citation type="submission" date="2017-01" db="EMBL/GenBank/DDBJ databases">
        <authorList>
            <person name="Varghese N."/>
            <person name="Submissions S."/>
        </authorList>
    </citation>
    <scope>NUCLEOTIDE SEQUENCE [LARGE SCALE GENOMIC DNA]</scope>
    <source>
        <strain evidence="3">DM9</strain>
    </source>
</reference>
<sequence>MKKFFWWCAGADDTILEKCSKSEHIKYAGVGATVLFTGVLASISGGYALYTVFDAVPMAVAFGLLWGAVIFNLDRFIVSTIRKEGKFWRELLMVTPRILLALVLAVVISKPLELKIFDKEIQAVLKEKQAELAIQHKALVNKQFAEVDSVKSEIAGIRAEVESKVQERNKLYEMVAAEADGTGGTGKIGRGPIYEEKKQQYDKVDEELKLLQASAADRILVKEQRIADLMKQYDSTVAEGQESFSNYDGLMARIDALNQLPWLPVFFITLLFICLETAPIFTKLITSKGPYDDILKGLEHERTTQEMHRVKERQKQYDTRQAVAEAKFAARQEFEIEAKREEERIKSDAHLDVVRESAAVWRERKLADISRSPNTAADILNDGEESSYYKW</sequence>
<dbReference type="Pfam" id="PF14362">
    <property type="entry name" value="DUF4407"/>
    <property type="match status" value="1"/>
</dbReference>
<keyword evidence="3" id="KW-1185">Reference proteome</keyword>
<feature type="transmembrane region" description="Helical" evidence="1">
    <location>
        <begin position="27"/>
        <end position="50"/>
    </location>
</feature>
<dbReference type="RefSeq" id="WP_076421424.1">
    <property type="nucleotide sequence ID" value="NZ_FTNM01000001.1"/>
</dbReference>
<name>A0A1N6V425_9BACT</name>
<evidence type="ECO:0000313" key="3">
    <source>
        <dbReference type="Proteomes" id="UP000185924"/>
    </source>
</evidence>
<dbReference type="InterPro" id="IPR025519">
    <property type="entry name" value="DUF4407"/>
</dbReference>
<protein>
    <recommendedName>
        <fullName evidence="4">DUF4407 domain-containing protein</fullName>
    </recommendedName>
</protein>
<dbReference type="Proteomes" id="UP000185924">
    <property type="component" value="Unassembled WGS sequence"/>
</dbReference>
<evidence type="ECO:0008006" key="4">
    <source>
        <dbReference type="Google" id="ProtNLM"/>
    </source>
</evidence>
<dbReference type="OrthoDB" id="594406at2"/>
<accession>A0A1N6V425</accession>
<proteinExistence type="predicted"/>
<feature type="transmembrane region" description="Helical" evidence="1">
    <location>
        <begin position="260"/>
        <end position="281"/>
    </location>
</feature>
<evidence type="ECO:0000256" key="1">
    <source>
        <dbReference type="SAM" id="Phobius"/>
    </source>
</evidence>
<evidence type="ECO:0000313" key="2">
    <source>
        <dbReference type="EMBL" id="SIQ72615.1"/>
    </source>
</evidence>
<keyword evidence="1" id="KW-1133">Transmembrane helix</keyword>
<organism evidence="2 3">
    <name type="scientific">Pontibacter lucknowensis</name>
    <dbReference type="NCBI Taxonomy" id="1077936"/>
    <lineage>
        <taxon>Bacteria</taxon>
        <taxon>Pseudomonadati</taxon>
        <taxon>Bacteroidota</taxon>
        <taxon>Cytophagia</taxon>
        <taxon>Cytophagales</taxon>
        <taxon>Hymenobacteraceae</taxon>
        <taxon>Pontibacter</taxon>
    </lineage>
</organism>